<name>A0ABX7M8X4_9RHOO</name>
<feature type="chain" id="PRO_5045187073" evidence="2">
    <location>
        <begin position="20"/>
        <end position="215"/>
    </location>
</feature>
<dbReference type="EMBL" id="CP071060">
    <property type="protein sequence ID" value="QSI77864.1"/>
    <property type="molecule type" value="Genomic_DNA"/>
</dbReference>
<reference evidence="3 4" key="1">
    <citation type="submission" date="2021-02" db="EMBL/GenBank/DDBJ databases">
        <title>Niveibacterium changnyeongensis HC41.</title>
        <authorList>
            <person name="Kang M."/>
        </authorList>
    </citation>
    <scope>NUCLEOTIDE SEQUENCE [LARGE SCALE GENOMIC DNA]</scope>
    <source>
        <strain evidence="3 4">HC41</strain>
    </source>
</reference>
<accession>A0ABX7M8X4</accession>
<protein>
    <submittedName>
        <fullName evidence="3">PEP-CTERM sorting domain-containing protein</fullName>
    </submittedName>
</protein>
<feature type="signal peptide" evidence="2">
    <location>
        <begin position="1"/>
        <end position="19"/>
    </location>
</feature>
<evidence type="ECO:0000256" key="2">
    <source>
        <dbReference type="SAM" id="SignalP"/>
    </source>
</evidence>
<keyword evidence="1" id="KW-1133">Transmembrane helix</keyword>
<evidence type="ECO:0000313" key="4">
    <source>
        <dbReference type="Proteomes" id="UP000663570"/>
    </source>
</evidence>
<keyword evidence="2" id="KW-0732">Signal</keyword>
<evidence type="ECO:0000256" key="1">
    <source>
        <dbReference type="SAM" id="Phobius"/>
    </source>
</evidence>
<dbReference type="NCBIfam" id="TIGR02595">
    <property type="entry name" value="PEP_CTERM"/>
    <property type="match status" value="1"/>
</dbReference>
<keyword evidence="1" id="KW-0472">Membrane</keyword>
<evidence type="ECO:0000313" key="3">
    <source>
        <dbReference type="EMBL" id="QSI77864.1"/>
    </source>
</evidence>
<dbReference type="RefSeq" id="WP_206255163.1">
    <property type="nucleotide sequence ID" value="NZ_CP071060.1"/>
</dbReference>
<gene>
    <name evidence="3" type="ORF">JY500_04215</name>
</gene>
<dbReference type="InterPro" id="IPR013424">
    <property type="entry name" value="Ice-binding_C"/>
</dbReference>
<feature type="transmembrane region" description="Helical" evidence="1">
    <location>
        <begin position="193"/>
        <end position="210"/>
    </location>
</feature>
<keyword evidence="4" id="KW-1185">Reference proteome</keyword>
<dbReference type="Proteomes" id="UP000663570">
    <property type="component" value="Chromosome"/>
</dbReference>
<proteinExistence type="predicted"/>
<keyword evidence="1" id="KW-0812">Transmembrane</keyword>
<sequence length="215" mass="22905">MRMILVGILLAGTIGTASASTTYSAPVGGAVNEWKLSTGAFSSLNKSGAAQLFDFSENGAIEVESFSFFVPDTAGVSYVASIREWSRYGIADQSILGATLFSKEFSATDGVIQGFARRVDFSPALALPSNSRFALTLQLRSGAPQYIYFADREASLVSLGVGALQGRPSDRFVWIPTSDLAYSMTVSAVPEPTPFAMMSLGITFLVGVAVRRRKD</sequence>
<organism evidence="3 4">
    <name type="scientific">Niveibacterium microcysteis</name>
    <dbReference type="NCBI Taxonomy" id="2811415"/>
    <lineage>
        <taxon>Bacteria</taxon>
        <taxon>Pseudomonadati</taxon>
        <taxon>Pseudomonadota</taxon>
        <taxon>Betaproteobacteria</taxon>
        <taxon>Rhodocyclales</taxon>
        <taxon>Rhodocyclaceae</taxon>
        <taxon>Niveibacterium</taxon>
    </lineage>
</organism>